<evidence type="ECO:0008006" key="5">
    <source>
        <dbReference type="Google" id="ProtNLM"/>
    </source>
</evidence>
<dbReference type="OrthoDB" id="9803101at2"/>
<gene>
    <name evidence="3" type="ORF">GJV26_10390</name>
</gene>
<feature type="chain" id="PRO_5026108928" description="RidA family protein" evidence="2">
    <location>
        <begin position="23"/>
        <end position="164"/>
    </location>
</feature>
<dbReference type="EMBL" id="WNWM01000002">
    <property type="protein sequence ID" value="MUI12863.1"/>
    <property type="molecule type" value="Genomic_DNA"/>
</dbReference>
<dbReference type="GO" id="GO:0019239">
    <property type="term" value="F:deaminase activity"/>
    <property type="evidence" value="ECO:0007669"/>
    <property type="project" value="TreeGrafter"/>
</dbReference>
<proteinExistence type="inferred from homology"/>
<organism evidence="3 4">
    <name type="scientific">Pseudoduganella dura</name>
    <dbReference type="NCBI Taxonomy" id="321982"/>
    <lineage>
        <taxon>Bacteria</taxon>
        <taxon>Pseudomonadati</taxon>
        <taxon>Pseudomonadota</taxon>
        <taxon>Betaproteobacteria</taxon>
        <taxon>Burkholderiales</taxon>
        <taxon>Oxalobacteraceae</taxon>
        <taxon>Telluria group</taxon>
        <taxon>Pseudoduganella</taxon>
    </lineage>
</organism>
<dbReference type="Pfam" id="PF01042">
    <property type="entry name" value="Ribonuc_L-PSP"/>
    <property type="match status" value="1"/>
</dbReference>
<comment type="caution">
    <text evidence="3">The sequence shown here is derived from an EMBL/GenBank/DDBJ whole genome shotgun (WGS) entry which is preliminary data.</text>
</comment>
<dbReference type="PROSITE" id="PS01094">
    <property type="entry name" value="UPF0076"/>
    <property type="match status" value="1"/>
</dbReference>
<accession>A0A6I3XF06</accession>
<name>A0A6I3XF06_9BURK</name>
<evidence type="ECO:0000256" key="1">
    <source>
        <dbReference type="ARBA" id="ARBA00010552"/>
    </source>
</evidence>
<dbReference type="PANTHER" id="PTHR11803">
    <property type="entry name" value="2-IMINOBUTANOATE/2-IMINOPROPANOATE DEAMINASE RIDA"/>
    <property type="match status" value="1"/>
</dbReference>
<feature type="signal peptide" evidence="2">
    <location>
        <begin position="1"/>
        <end position="22"/>
    </location>
</feature>
<dbReference type="InterPro" id="IPR019897">
    <property type="entry name" value="RidA_CS"/>
</dbReference>
<protein>
    <recommendedName>
        <fullName evidence="5">RidA family protein</fullName>
    </recommendedName>
</protein>
<dbReference type="SUPFAM" id="SSF55298">
    <property type="entry name" value="YjgF-like"/>
    <property type="match status" value="1"/>
</dbReference>
<reference evidence="3 4" key="1">
    <citation type="submission" date="2019-11" db="EMBL/GenBank/DDBJ databases">
        <title>Draft Genome Sequences of Six Type Strains of the Genus Massilia.</title>
        <authorList>
            <person name="Miess H."/>
            <person name="Frediansyah A."/>
            <person name="Goeker M."/>
            <person name="Gross H."/>
        </authorList>
    </citation>
    <scope>NUCLEOTIDE SEQUENCE [LARGE SCALE GENOMIC DNA]</scope>
    <source>
        <strain evidence="3 4">DSM 17513</strain>
    </source>
</reference>
<dbReference type="AlphaFoldDB" id="A0A6I3XF06"/>
<dbReference type="Proteomes" id="UP000431684">
    <property type="component" value="Unassembled WGS sequence"/>
</dbReference>
<evidence type="ECO:0000256" key="2">
    <source>
        <dbReference type="SAM" id="SignalP"/>
    </source>
</evidence>
<dbReference type="InterPro" id="IPR035959">
    <property type="entry name" value="RutC-like_sf"/>
</dbReference>
<keyword evidence="2" id="KW-0732">Signal</keyword>
<dbReference type="CDD" id="cd06151">
    <property type="entry name" value="YjgF_YER057c_UK114_like_3"/>
    <property type="match status" value="1"/>
</dbReference>
<dbReference type="PANTHER" id="PTHR11803:SF59">
    <property type="entry name" value="ENDORIBONUCLEASE"/>
    <property type="match status" value="1"/>
</dbReference>
<sequence length="164" mass="17182">MKQHIAAALLMAAAVATTSASAQEIVRHKIPGSDFPIAQAVTLPASATIHFISGQVPPMIDKAASPDSIAAYGDTKTQTVGVLKKIEEILKGMNLTMGDVVKMQVFLVGDPSKGGRADTKGFMEGYTQFFGGTQPNLPARAVMQVAGLNSTGWLVEIEVVAAKK</sequence>
<evidence type="ECO:0000313" key="3">
    <source>
        <dbReference type="EMBL" id="MUI12863.1"/>
    </source>
</evidence>
<keyword evidence="4" id="KW-1185">Reference proteome</keyword>
<evidence type="ECO:0000313" key="4">
    <source>
        <dbReference type="Proteomes" id="UP000431684"/>
    </source>
</evidence>
<comment type="similarity">
    <text evidence="1">Belongs to the RutC family.</text>
</comment>
<dbReference type="InterPro" id="IPR006175">
    <property type="entry name" value="YjgF/YER057c/UK114"/>
</dbReference>
<dbReference type="GO" id="GO:0005829">
    <property type="term" value="C:cytosol"/>
    <property type="evidence" value="ECO:0007669"/>
    <property type="project" value="TreeGrafter"/>
</dbReference>
<dbReference type="RefSeq" id="WP_155708752.1">
    <property type="nucleotide sequence ID" value="NZ_BMWU01000013.1"/>
</dbReference>
<dbReference type="Gene3D" id="3.30.1330.40">
    <property type="entry name" value="RutC-like"/>
    <property type="match status" value="1"/>
</dbReference>